<sequence length="294" mass="32752">MARGGKRGRVRIAPHNNDYEVELPVVESTYSQVSSTPDKAQTNDTNGTVDAQSDIAKESNQQVTPQSSYASLVDPEEGSELKFIPTYVVNGVQCAKREKKDVAAEIDYWQQAILCLVLGANPPFEVIQGFIKRIWAKLAIDKTILVRKGAFLVRFGNIGEKGVYYFDSKPFIVKGWNPEMDMQTESIISLPLWVQLPALDGADSLSKIGSALGIPLKTNCFAKDRTMLRYAKLLIDVSLDSPFPEFIEFFNDNDVLVSVLIAKCLVMKNRVLGKKGELDRNGEEFKQSLPNRTL</sequence>
<feature type="domain" description="DUF4283" evidence="2">
    <location>
        <begin position="108"/>
        <end position="182"/>
    </location>
</feature>
<organism evidence="3 4">
    <name type="scientific">Carnegiea gigantea</name>
    <dbReference type="NCBI Taxonomy" id="171969"/>
    <lineage>
        <taxon>Eukaryota</taxon>
        <taxon>Viridiplantae</taxon>
        <taxon>Streptophyta</taxon>
        <taxon>Embryophyta</taxon>
        <taxon>Tracheophyta</taxon>
        <taxon>Spermatophyta</taxon>
        <taxon>Magnoliopsida</taxon>
        <taxon>eudicotyledons</taxon>
        <taxon>Gunneridae</taxon>
        <taxon>Pentapetalae</taxon>
        <taxon>Caryophyllales</taxon>
        <taxon>Cactineae</taxon>
        <taxon>Cactaceae</taxon>
        <taxon>Cactoideae</taxon>
        <taxon>Echinocereeae</taxon>
        <taxon>Carnegiea</taxon>
    </lineage>
</organism>
<dbReference type="Pfam" id="PF14111">
    <property type="entry name" value="DUF4283"/>
    <property type="match status" value="1"/>
</dbReference>
<feature type="region of interest" description="Disordered" evidence="1">
    <location>
        <begin position="29"/>
        <end position="48"/>
    </location>
</feature>
<name>A0A9Q1JLS5_9CARY</name>
<proteinExistence type="predicted"/>
<keyword evidence="4" id="KW-1185">Reference proteome</keyword>
<dbReference type="InterPro" id="IPR025558">
    <property type="entry name" value="DUF4283"/>
</dbReference>
<dbReference type="OrthoDB" id="1939300at2759"/>
<dbReference type="PANTHER" id="PTHR33233">
    <property type="entry name" value="ENDONUCLEASE/EXONUCLEASE/PHOSPHATASE"/>
    <property type="match status" value="1"/>
</dbReference>
<evidence type="ECO:0000256" key="1">
    <source>
        <dbReference type="SAM" id="MobiDB-lite"/>
    </source>
</evidence>
<gene>
    <name evidence="3" type="ORF">Cgig2_026633</name>
</gene>
<accession>A0A9Q1JLS5</accession>
<evidence type="ECO:0000259" key="2">
    <source>
        <dbReference type="Pfam" id="PF14111"/>
    </source>
</evidence>
<dbReference type="AlphaFoldDB" id="A0A9Q1JLS5"/>
<comment type="caution">
    <text evidence="3">The sequence shown here is derived from an EMBL/GenBank/DDBJ whole genome shotgun (WGS) entry which is preliminary data.</text>
</comment>
<evidence type="ECO:0000313" key="4">
    <source>
        <dbReference type="Proteomes" id="UP001153076"/>
    </source>
</evidence>
<protein>
    <recommendedName>
        <fullName evidence="2">DUF4283 domain-containing protein</fullName>
    </recommendedName>
</protein>
<dbReference type="PANTHER" id="PTHR33233:SF17">
    <property type="entry name" value="DUF4283 DOMAIN-CONTAINING PROTEIN"/>
    <property type="match status" value="1"/>
</dbReference>
<dbReference type="Proteomes" id="UP001153076">
    <property type="component" value="Unassembled WGS sequence"/>
</dbReference>
<evidence type="ECO:0000313" key="3">
    <source>
        <dbReference type="EMBL" id="KAJ8423185.1"/>
    </source>
</evidence>
<reference evidence="3" key="1">
    <citation type="submission" date="2022-04" db="EMBL/GenBank/DDBJ databases">
        <title>Carnegiea gigantea Genome sequencing and assembly v2.</title>
        <authorList>
            <person name="Copetti D."/>
            <person name="Sanderson M.J."/>
            <person name="Burquez A."/>
            <person name="Wojciechowski M.F."/>
        </authorList>
    </citation>
    <scope>NUCLEOTIDE SEQUENCE</scope>
    <source>
        <strain evidence="3">SGP5-SGP5p</strain>
        <tissue evidence="3">Aerial part</tissue>
    </source>
</reference>
<dbReference type="EMBL" id="JAKOGI010002035">
    <property type="protein sequence ID" value="KAJ8423185.1"/>
    <property type="molecule type" value="Genomic_DNA"/>
</dbReference>